<comment type="pathway">
    <text evidence="5">Pheromone biosynthesis.</text>
</comment>
<comment type="similarity">
    <text evidence="6">Belongs to the FPP/GGPP synthase family.</text>
</comment>
<sequence>MYFIDKLVDGKMCSTVFTLKQILKQKCFKKNVCAIRNYSSFRIFSKEDDSKQELVTFSQEDTQEFMSYFPLIVKDLTSEHFVEDMEECRKRFSLCLQKTVPNGKRVRGLTTVIAYKLLEKPEYLTSENVKLANILGWSTELVEGALIVYDDLMDESHTRRNTICWHRQEGVGLIAVADAIALNFSSYVILKKYFATHPHYANMFEFCHEIMFNTALGQSMDSIRYLPEQISMQKFKTIAKYKTGFYTFYYPVVLGMFLARRYDEKILNKQMSSILFDMGEFFQIKNDLNDCFAKLEETGKAGSDIENSKCTWLAVKALEKFTPSQRKLFDKNYGKFDADAVTVIRNLYLELKLKEEYDTYEANFFKSVRSRGDLIKSPYSDVLAVLINKLEKQIYSTKL</sequence>
<dbReference type="Pfam" id="PF00348">
    <property type="entry name" value="polyprenyl_synt"/>
    <property type="match status" value="1"/>
</dbReference>
<reference evidence="7" key="1">
    <citation type="submission" date="2015-10" db="EMBL/GenBank/DDBJ databases">
        <title>A novel family of terpene synthases evolved from farnesyl diphosphate synthases in a leaf beetle.</title>
        <authorList>
            <person name="Beran F."/>
            <person name="Rahfeld P."/>
            <person name="Nagel R."/>
            <person name="Vogel H."/>
            <person name="Wielsch N."/>
            <person name="Luck K."/>
            <person name="Irmisch S."/>
            <person name="Ramasamy S."/>
            <person name="Gershenzon J."/>
            <person name="Heckel D.G."/>
            <person name="Koellner T.G."/>
        </authorList>
    </citation>
    <scope>NUCLEOTIDE SEQUENCE</scope>
</reference>
<dbReference type="EMBL" id="KT959245">
    <property type="protein sequence ID" value="ALL35408.1"/>
    <property type="molecule type" value="mRNA"/>
</dbReference>
<keyword evidence="2 6" id="KW-0808">Transferase</keyword>
<gene>
    <name evidence="7" type="primary">ids3</name>
</gene>
<evidence type="ECO:0000256" key="4">
    <source>
        <dbReference type="ARBA" id="ARBA00022842"/>
    </source>
</evidence>
<dbReference type="InterPro" id="IPR008949">
    <property type="entry name" value="Isoprenoid_synthase_dom_sf"/>
</dbReference>
<dbReference type="InterPro" id="IPR000092">
    <property type="entry name" value="Polyprenyl_synt"/>
</dbReference>
<evidence type="ECO:0000256" key="1">
    <source>
        <dbReference type="ARBA" id="ARBA00001946"/>
    </source>
</evidence>
<dbReference type="GO" id="GO:0005737">
    <property type="term" value="C:cytoplasm"/>
    <property type="evidence" value="ECO:0007669"/>
    <property type="project" value="TreeGrafter"/>
</dbReference>
<organism evidence="7">
    <name type="scientific">Psylliodes chrysocephalus</name>
    <dbReference type="NCBI Taxonomy" id="3402493"/>
    <lineage>
        <taxon>Eukaryota</taxon>
        <taxon>Metazoa</taxon>
        <taxon>Ecdysozoa</taxon>
        <taxon>Arthropoda</taxon>
        <taxon>Hexapoda</taxon>
        <taxon>Insecta</taxon>
        <taxon>Pterygota</taxon>
        <taxon>Neoptera</taxon>
        <taxon>Endopterygota</taxon>
        <taxon>Coleoptera</taxon>
        <taxon>Polyphaga</taxon>
        <taxon>Cucujiformia</taxon>
        <taxon>Chrysomeloidea</taxon>
        <taxon>Chrysomelidae</taxon>
        <taxon>Galerucinae</taxon>
        <taxon>Alticini</taxon>
        <taxon>Psylliodes</taxon>
    </lineage>
</organism>
<dbReference type="PANTHER" id="PTHR11525">
    <property type="entry name" value="FARNESYL-PYROPHOSPHATE SYNTHETASE"/>
    <property type="match status" value="1"/>
</dbReference>
<dbReference type="GO" id="GO:0045337">
    <property type="term" value="P:farnesyl diphosphate biosynthetic process"/>
    <property type="evidence" value="ECO:0007669"/>
    <property type="project" value="TreeGrafter"/>
</dbReference>
<dbReference type="OrthoDB" id="10257492at2759"/>
<dbReference type="Gene3D" id="1.10.600.10">
    <property type="entry name" value="Farnesyl Diphosphate Synthase"/>
    <property type="match status" value="1"/>
</dbReference>
<proteinExistence type="evidence at transcript level"/>
<comment type="cofactor">
    <cofactor evidence="1">
        <name>Mg(2+)</name>
        <dbReference type="ChEBI" id="CHEBI:18420"/>
    </cofactor>
</comment>
<dbReference type="InterPro" id="IPR039702">
    <property type="entry name" value="FPS1-like"/>
</dbReference>
<evidence type="ECO:0000313" key="7">
    <source>
        <dbReference type="EMBL" id="ALL35408.1"/>
    </source>
</evidence>
<keyword evidence="3" id="KW-0479">Metal-binding</keyword>
<dbReference type="GO" id="GO:0004161">
    <property type="term" value="F:dimethylallyltranstransferase activity"/>
    <property type="evidence" value="ECO:0007669"/>
    <property type="project" value="TreeGrafter"/>
</dbReference>
<keyword evidence="4" id="KW-0460">Magnesium</keyword>
<evidence type="ECO:0000256" key="2">
    <source>
        <dbReference type="ARBA" id="ARBA00022679"/>
    </source>
</evidence>
<evidence type="ECO:0000256" key="3">
    <source>
        <dbReference type="ARBA" id="ARBA00022723"/>
    </source>
</evidence>
<dbReference type="GO" id="GO:0042811">
    <property type="term" value="P:pheromone biosynthetic process"/>
    <property type="evidence" value="ECO:0007669"/>
    <property type="project" value="UniProtKB-ARBA"/>
</dbReference>
<dbReference type="PANTHER" id="PTHR11525:SF0">
    <property type="entry name" value="FARNESYL PYROPHOSPHATE SYNTHASE"/>
    <property type="match status" value="1"/>
</dbReference>
<evidence type="ECO:0000256" key="5">
    <source>
        <dbReference type="ARBA" id="ARBA00033740"/>
    </source>
</evidence>
<name>A0A140AZ60_9CUCU</name>
<dbReference type="GO" id="GO:0004337">
    <property type="term" value="F:(2E,6E)-farnesyl diphosphate synthase activity"/>
    <property type="evidence" value="ECO:0007669"/>
    <property type="project" value="TreeGrafter"/>
</dbReference>
<evidence type="ECO:0000256" key="6">
    <source>
        <dbReference type="RuleBase" id="RU004466"/>
    </source>
</evidence>
<dbReference type="SUPFAM" id="SSF48576">
    <property type="entry name" value="Terpenoid synthases"/>
    <property type="match status" value="1"/>
</dbReference>
<dbReference type="AlphaFoldDB" id="A0A140AZ60"/>
<accession>A0A140AZ60</accession>
<dbReference type="SFLD" id="SFLDS00005">
    <property type="entry name" value="Isoprenoid_Synthase_Type_I"/>
    <property type="match status" value="1"/>
</dbReference>
<dbReference type="GO" id="GO:0046872">
    <property type="term" value="F:metal ion binding"/>
    <property type="evidence" value="ECO:0007669"/>
    <property type="project" value="UniProtKB-KW"/>
</dbReference>
<protein>
    <submittedName>
        <fullName evidence="7">Isopentenyl diphosphate synthase</fullName>
    </submittedName>
</protein>